<proteinExistence type="predicted"/>
<sequence length="1026" mass="109203">MSSRVERDPVAIIGAACRLPGAPDVDAFWELLAEGRDAIGEIPRERFDIDHWYDPVPRTAGRIVTRSGGFIGEVDKFDPAFFGISRSEAALIDVQQRLLLESTWEALEDAGQTAEGLAGSRTSVYAGCSAGTYWDLLRRNGQYDLHAIAASNSGGAGAGRIGYHLDLRGPAIGIEATCATSLLAVHLACQGLWSGDADMAIVTSSNLLLTPDLYLSLSEAGMLSPTGKCRFGDTSADGYVRSEAVVSVILKPVSRAVADGDKIYATILGSATTSDGKSGGTWQMPGLEGQEAMLRGAYRDAGVSPAEVDYLEAHGPGTPAGDKVELTALSRVLGTGREPGRRRCRVGSVKSNVGHSEITAGLVGLLKAALVLRNRTIPPTLHVQEQHAAFDAPGSPLELATRATRWEEDERDPKPMIVGVNSFGLSGVNAHAVLTEAPRLPAPARVPVPVPLRARVAPVPVPRTAPASAPLGTRRRSDHLLPLSARQAGALDTLAGRYADLLDTGGEAGDPLNVCFSAGARRTHHEHRVAVVASGGRELAGALRSVAAGTPGDGVLRRHRNAGAGRPRVVFVFPGQGAQWTGMARELLEESPAFASRMAECDRAVREEFGWSVIERLLGDEPLERVDEVQPVLWAVQVALAAQWRHWGIEPDLVLGHSMGEVAAATVCGALTVRQAASVICRRSALLNGTGVGGAMWAVQLGPDAARRAIGARGDKVCVGVINSASSTVLSGDRHALTAVVEELRAQGVYCRQVRVDYASHAPQVEPLRPALLDALDGLRPAPGRVSLHSTTLDRVADGTELGAEYWMRNLRLPVRFASAARALIEDGRDTVFIEISPHPTLLWAIEDIAESCGTEVAAIGSLSRGEPETRSMLTGLGLAYVHGCAPRWDRVNEGGGFVDLPHYPWQRERFWVTPPEEPDHGLQLVERAADAEPIQVQVADDLAGLLRDQAAEILGVAPGDLEPDVPLTVHGLDSLLALRLRKRLERDLDILVPARELLGAASLAELTQRIESRMQGEVAMAGGRH</sequence>
<evidence type="ECO:0000256" key="2">
    <source>
        <dbReference type="ARBA" id="ARBA00022553"/>
    </source>
</evidence>
<dbReference type="AlphaFoldDB" id="A0A939P9R6"/>
<dbReference type="SUPFAM" id="SSF55048">
    <property type="entry name" value="Probable ACP-binding domain of malonyl-CoA ACP transacylase"/>
    <property type="match status" value="1"/>
</dbReference>
<keyword evidence="8" id="KW-1185">Reference proteome</keyword>
<evidence type="ECO:0000256" key="1">
    <source>
        <dbReference type="ARBA" id="ARBA00022450"/>
    </source>
</evidence>
<dbReference type="InterPro" id="IPR016039">
    <property type="entry name" value="Thiolase-like"/>
</dbReference>
<reference evidence="7" key="1">
    <citation type="submission" date="2021-03" db="EMBL/GenBank/DDBJ databases">
        <authorList>
            <person name="Kanchanasin P."/>
            <person name="Saeng-In P."/>
            <person name="Phongsopitanun W."/>
            <person name="Yuki M."/>
            <person name="Kudo T."/>
            <person name="Ohkuma M."/>
            <person name="Tanasupawat S."/>
        </authorList>
    </citation>
    <scope>NUCLEOTIDE SEQUENCE</scope>
    <source>
        <strain evidence="7">GKU 128</strain>
    </source>
</reference>
<dbReference type="InterPro" id="IPR009081">
    <property type="entry name" value="PP-bd_ACP"/>
</dbReference>
<dbReference type="InterPro" id="IPR014043">
    <property type="entry name" value="Acyl_transferase_dom"/>
</dbReference>
<evidence type="ECO:0000313" key="7">
    <source>
        <dbReference type="EMBL" id="MBO2448767.1"/>
    </source>
</evidence>
<dbReference type="InterPro" id="IPR014030">
    <property type="entry name" value="Ketoacyl_synth_N"/>
</dbReference>
<evidence type="ECO:0000259" key="5">
    <source>
        <dbReference type="PROSITE" id="PS50075"/>
    </source>
</evidence>
<keyword evidence="2" id="KW-0597">Phosphoprotein</keyword>
<dbReference type="SMART" id="SM00823">
    <property type="entry name" value="PKS_PP"/>
    <property type="match status" value="1"/>
</dbReference>
<dbReference type="SUPFAM" id="SSF47336">
    <property type="entry name" value="ACP-like"/>
    <property type="match status" value="1"/>
</dbReference>
<dbReference type="Pfam" id="PF22621">
    <property type="entry name" value="CurL-like_PKS_C"/>
    <property type="match status" value="1"/>
</dbReference>
<dbReference type="GO" id="GO:0005737">
    <property type="term" value="C:cytoplasm"/>
    <property type="evidence" value="ECO:0007669"/>
    <property type="project" value="TreeGrafter"/>
</dbReference>
<dbReference type="SUPFAM" id="SSF52151">
    <property type="entry name" value="FabD/lysophospholipase-like"/>
    <property type="match status" value="1"/>
</dbReference>
<feature type="domain" description="Ketosynthase family 3 (KS3)" evidence="6">
    <location>
        <begin position="7"/>
        <end position="436"/>
    </location>
</feature>
<dbReference type="GO" id="GO:0004312">
    <property type="term" value="F:fatty acid synthase activity"/>
    <property type="evidence" value="ECO:0007669"/>
    <property type="project" value="TreeGrafter"/>
</dbReference>
<dbReference type="Gene3D" id="1.10.1200.10">
    <property type="entry name" value="ACP-like"/>
    <property type="match status" value="1"/>
</dbReference>
<dbReference type="InterPro" id="IPR036736">
    <property type="entry name" value="ACP-like_sf"/>
</dbReference>
<feature type="domain" description="Carrier" evidence="5">
    <location>
        <begin position="941"/>
        <end position="1015"/>
    </location>
</feature>
<dbReference type="Gene3D" id="3.40.47.10">
    <property type="match status" value="1"/>
</dbReference>
<dbReference type="InterPro" id="IPR020806">
    <property type="entry name" value="PKS_PP-bd"/>
</dbReference>
<dbReference type="Proteomes" id="UP000669179">
    <property type="component" value="Unassembled WGS sequence"/>
</dbReference>
<dbReference type="InterPro" id="IPR020841">
    <property type="entry name" value="PKS_Beta-ketoAc_synthase_dom"/>
</dbReference>
<dbReference type="SMART" id="SM00825">
    <property type="entry name" value="PKS_KS"/>
    <property type="match status" value="1"/>
</dbReference>
<organism evidence="7 8">
    <name type="scientific">Actinomadura barringtoniae</name>
    <dbReference type="NCBI Taxonomy" id="1427535"/>
    <lineage>
        <taxon>Bacteria</taxon>
        <taxon>Bacillati</taxon>
        <taxon>Actinomycetota</taxon>
        <taxon>Actinomycetes</taxon>
        <taxon>Streptosporangiales</taxon>
        <taxon>Thermomonosporaceae</taxon>
        <taxon>Actinomadura</taxon>
    </lineage>
</organism>
<evidence type="ECO:0000313" key="8">
    <source>
        <dbReference type="Proteomes" id="UP000669179"/>
    </source>
</evidence>
<dbReference type="CDD" id="cd00833">
    <property type="entry name" value="PKS"/>
    <property type="match status" value="1"/>
</dbReference>
<dbReference type="InterPro" id="IPR050091">
    <property type="entry name" value="PKS_NRPS_Biosynth_Enz"/>
</dbReference>
<gene>
    <name evidence="7" type="ORF">J4573_16815</name>
</gene>
<dbReference type="InterPro" id="IPR016035">
    <property type="entry name" value="Acyl_Trfase/lysoPLipase"/>
</dbReference>
<dbReference type="PANTHER" id="PTHR43775">
    <property type="entry name" value="FATTY ACID SYNTHASE"/>
    <property type="match status" value="1"/>
</dbReference>
<keyword evidence="3" id="KW-0808">Transferase</keyword>
<dbReference type="RefSeq" id="WP_208256428.1">
    <property type="nucleotide sequence ID" value="NZ_JAGEOJ010000006.1"/>
</dbReference>
<dbReference type="PROSITE" id="PS50075">
    <property type="entry name" value="CARRIER"/>
    <property type="match status" value="1"/>
</dbReference>
<dbReference type="SMART" id="SM00827">
    <property type="entry name" value="PKS_AT"/>
    <property type="match status" value="1"/>
</dbReference>
<dbReference type="Gene3D" id="3.30.70.3290">
    <property type="match status" value="1"/>
</dbReference>
<keyword evidence="4 7" id="KW-0012">Acyltransferase</keyword>
<dbReference type="Pfam" id="PF02801">
    <property type="entry name" value="Ketoacyl-synt_C"/>
    <property type="match status" value="1"/>
</dbReference>
<dbReference type="FunFam" id="3.40.366.10:FF:000002">
    <property type="entry name" value="Probable polyketide synthase 2"/>
    <property type="match status" value="1"/>
</dbReference>
<protein>
    <submittedName>
        <fullName evidence="7">Acyltransferase domain-containing protein</fullName>
    </submittedName>
</protein>
<dbReference type="GO" id="GO:0071770">
    <property type="term" value="P:DIM/DIP cell wall layer assembly"/>
    <property type="evidence" value="ECO:0007669"/>
    <property type="project" value="TreeGrafter"/>
</dbReference>
<dbReference type="InterPro" id="IPR014031">
    <property type="entry name" value="Ketoacyl_synth_C"/>
</dbReference>
<dbReference type="PROSITE" id="PS52004">
    <property type="entry name" value="KS3_2"/>
    <property type="match status" value="1"/>
</dbReference>
<keyword evidence="1" id="KW-0596">Phosphopantetheine</keyword>
<evidence type="ECO:0000256" key="4">
    <source>
        <dbReference type="ARBA" id="ARBA00023315"/>
    </source>
</evidence>
<dbReference type="EMBL" id="JAGEOJ010000006">
    <property type="protein sequence ID" value="MBO2448767.1"/>
    <property type="molecule type" value="Genomic_DNA"/>
</dbReference>
<dbReference type="Pfam" id="PF00698">
    <property type="entry name" value="Acyl_transf_1"/>
    <property type="match status" value="1"/>
</dbReference>
<accession>A0A939P9R6</accession>
<comment type="caution">
    <text evidence="7">The sequence shown here is derived from an EMBL/GenBank/DDBJ whole genome shotgun (WGS) entry which is preliminary data.</text>
</comment>
<dbReference type="Pfam" id="PF00109">
    <property type="entry name" value="ketoacyl-synt"/>
    <property type="match status" value="1"/>
</dbReference>
<evidence type="ECO:0000256" key="3">
    <source>
        <dbReference type="ARBA" id="ARBA00022679"/>
    </source>
</evidence>
<dbReference type="InterPro" id="IPR001227">
    <property type="entry name" value="Ac_transferase_dom_sf"/>
</dbReference>
<dbReference type="GO" id="GO:0006633">
    <property type="term" value="P:fatty acid biosynthetic process"/>
    <property type="evidence" value="ECO:0007669"/>
    <property type="project" value="TreeGrafter"/>
</dbReference>
<dbReference type="PANTHER" id="PTHR43775:SF37">
    <property type="entry name" value="SI:DKEY-61P9.11"/>
    <property type="match status" value="1"/>
</dbReference>
<dbReference type="SUPFAM" id="SSF53901">
    <property type="entry name" value="Thiolase-like"/>
    <property type="match status" value="1"/>
</dbReference>
<name>A0A939P9R6_9ACTN</name>
<dbReference type="GO" id="GO:0005886">
    <property type="term" value="C:plasma membrane"/>
    <property type="evidence" value="ECO:0007669"/>
    <property type="project" value="TreeGrafter"/>
</dbReference>
<dbReference type="GO" id="GO:0031177">
    <property type="term" value="F:phosphopantetheine binding"/>
    <property type="evidence" value="ECO:0007669"/>
    <property type="project" value="InterPro"/>
</dbReference>
<dbReference type="InterPro" id="IPR016036">
    <property type="entry name" value="Malonyl_transacylase_ACP-bd"/>
</dbReference>
<evidence type="ECO:0000259" key="6">
    <source>
        <dbReference type="PROSITE" id="PS52004"/>
    </source>
</evidence>
<dbReference type="Pfam" id="PF00550">
    <property type="entry name" value="PP-binding"/>
    <property type="match status" value="1"/>
</dbReference>
<dbReference type="Gene3D" id="3.40.366.10">
    <property type="entry name" value="Malonyl-Coenzyme A Acyl Carrier Protein, domain 2"/>
    <property type="match status" value="1"/>
</dbReference>